<proteinExistence type="predicted"/>
<dbReference type="EMBL" id="CAKKNE010000001">
    <property type="protein sequence ID" value="CAH0365466.1"/>
    <property type="molecule type" value="Genomic_DNA"/>
</dbReference>
<evidence type="ECO:0000313" key="4">
    <source>
        <dbReference type="Proteomes" id="UP000789595"/>
    </source>
</evidence>
<dbReference type="Gene3D" id="3.30.70.1060">
    <property type="entry name" value="Dimeric alpha+beta barrel"/>
    <property type="match status" value="1"/>
</dbReference>
<feature type="compositionally biased region" description="Basic residues" evidence="1">
    <location>
        <begin position="369"/>
        <end position="379"/>
    </location>
</feature>
<sequence length="395" mass="44323">MRALALVAVSTLRAPSRLVRHADDLPTVEEALASADKYEGNAIVDPYYAHPDTLPMMHEWTAETFDADLEAGGHAEWDIPGEAFVFLRTVADPSLRRKKHEDHLVWARESHLKADKDDSKPRVYVSQLLRDEAGTEVAGSLLAVIGGSEESARALVETDPLIRSLDDDVKAYHWTIAGDPYLQLEVWPEGSAPFAMLRLDDQQGTQNRGATREKHLSFLRKTKRCLRAGPLRPLDNSATPISERAPCGSLVYSFHEDEQSCLAWASRDPYVEAGVFTEPPLLLASYCDLDCSGKQVTRPAPFNELPDPVLARLVSAGLEELPERVVQRIERDPQTGKYERYNITTLDPRLESNVRIDDELMAKMASTPKAKRAKRARDKKAKEEAEEEEFMMEDF</sequence>
<dbReference type="InterPro" id="IPR011008">
    <property type="entry name" value="Dimeric_a/b-barrel"/>
</dbReference>
<protein>
    <recommendedName>
        <fullName evidence="2">YCII-related domain-containing protein</fullName>
    </recommendedName>
</protein>
<dbReference type="InterPro" id="IPR005545">
    <property type="entry name" value="YCII"/>
</dbReference>
<dbReference type="SUPFAM" id="SSF54909">
    <property type="entry name" value="Dimeric alpha+beta barrel"/>
    <property type="match status" value="1"/>
</dbReference>
<comment type="caution">
    <text evidence="3">The sequence shown here is derived from an EMBL/GenBank/DDBJ whole genome shotgun (WGS) entry which is preliminary data.</text>
</comment>
<keyword evidence="4" id="KW-1185">Reference proteome</keyword>
<feature type="compositionally biased region" description="Acidic residues" evidence="1">
    <location>
        <begin position="384"/>
        <end position="395"/>
    </location>
</feature>
<feature type="region of interest" description="Disordered" evidence="1">
    <location>
        <begin position="365"/>
        <end position="395"/>
    </location>
</feature>
<feature type="domain" description="YCII-related" evidence="2">
    <location>
        <begin position="194"/>
        <end position="279"/>
    </location>
</feature>
<reference evidence="3" key="1">
    <citation type="submission" date="2021-11" db="EMBL/GenBank/DDBJ databases">
        <authorList>
            <consortium name="Genoscope - CEA"/>
            <person name="William W."/>
        </authorList>
    </citation>
    <scope>NUCLEOTIDE SEQUENCE</scope>
</reference>
<gene>
    <name evidence="3" type="ORF">PECAL_1P19070</name>
</gene>
<dbReference type="Pfam" id="PF03795">
    <property type="entry name" value="YCII"/>
    <property type="match status" value="1"/>
</dbReference>
<dbReference type="AlphaFoldDB" id="A0A8J2S8S3"/>
<evidence type="ECO:0000259" key="2">
    <source>
        <dbReference type="Pfam" id="PF03795"/>
    </source>
</evidence>
<evidence type="ECO:0000313" key="3">
    <source>
        <dbReference type="EMBL" id="CAH0365466.1"/>
    </source>
</evidence>
<dbReference type="Proteomes" id="UP000789595">
    <property type="component" value="Unassembled WGS sequence"/>
</dbReference>
<accession>A0A8J2S8S3</accession>
<organism evidence="3 4">
    <name type="scientific">Pelagomonas calceolata</name>
    <dbReference type="NCBI Taxonomy" id="35677"/>
    <lineage>
        <taxon>Eukaryota</taxon>
        <taxon>Sar</taxon>
        <taxon>Stramenopiles</taxon>
        <taxon>Ochrophyta</taxon>
        <taxon>Pelagophyceae</taxon>
        <taxon>Pelagomonadales</taxon>
        <taxon>Pelagomonadaceae</taxon>
        <taxon>Pelagomonas</taxon>
    </lineage>
</organism>
<evidence type="ECO:0000256" key="1">
    <source>
        <dbReference type="SAM" id="MobiDB-lite"/>
    </source>
</evidence>
<name>A0A8J2S8S3_9STRA</name>
<dbReference type="OrthoDB" id="199376at2759"/>